<gene>
    <name evidence="8" type="ORF">ABW99_13145</name>
</gene>
<protein>
    <recommendedName>
        <fullName evidence="7">PglD N-terminal domain-containing protein</fullName>
    </recommendedName>
</protein>
<keyword evidence="2" id="KW-0808">Transferase</keyword>
<dbReference type="PANTHER" id="PTHR43300">
    <property type="entry name" value="ACETYLTRANSFERASE"/>
    <property type="match status" value="1"/>
</dbReference>
<reference evidence="9" key="1">
    <citation type="submission" date="2015-06" db="EMBL/GenBank/DDBJ databases">
        <authorList>
            <person name="Lim Y.L."/>
            <person name="Ee R."/>
            <person name="Yong D."/>
            <person name="How K.Y."/>
            <person name="Yin W.F."/>
            <person name="Chan K.G."/>
        </authorList>
    </citation>
    <scope>NUCLEOTIDE SEQUENCE [LARGE SCALE GENOMIC DNA]</scope>
    <source>
        <strain evidence="9">DSM 25325</strain>
    </source>
</reference>
<dbReference type="GO" id="GO:0016746">
    <property type="term" value="F:acyltransferase activity"/>
    <property type="evidence" value="ECO:0007669"/>
    <property type="project" value="UniProtKB-KW"/>
</dbReference>
<dbReference type="InterPro" id="IPR050179">
    <property type="entry name" value="Trans_hexapeptide_repeat"/>
</dbReference>
<name>A0A0G3EWB0_9BURK</name>
<evidence type="ECO:0000256" key="3">
    <source>
        <dbReference type="ARBA" id="ARBA00022737"/>
    </source>
</evidence>
<dbReference type="Gene3D" id="3.40.50.20">
    <property type="match status" value="1"/>
</dbReference>
<dbReference type="Pfam" id="PF00132">
    <property type="entry name" value="Hexapep"/>
    <property type="match status" value="1"/>
</dbReference>
<dbReference type="EMBL" id="CP011568">
    <property type="protein sequence ID" value="AKJ69011.1"/>
    <property type="molecule type" value="Genomic_DNA"/>
</dbReference>
<keyword evidence="3" id="KW-0677">Repeat</keyword>
<dbReference type="InterPro" id="IPR041561">
    <property type="entry name" value="PglD_N"/>
</dbReference>
<dbReference type="RefSeq" id="WP_047214908.1">
    <property type="nucleotide sequence ID" value="NZ_CP011568.3"/>
</dbReference>
<comment type="similarity">
    <text evidence="1">Belongs to the transferase hexapeptide repeat family.</text>
</comment>
<accession>A0A0G3EWB0</accession>
<evidence type="ECO:0000313" key="8">
    <source>
        <dbReference type="EMBL" id="AKJ69011.1"/>
    </source>
</evidence>
<feature type="binding site" evidence="6">
    <location>
        <position position="69"/>
    </location>
    <ligand>
        <name>substrate</name>
    </ligand>
</feature>
<feature type="active site" description="Proton acceptor" evidence="5">
    <location>
        <position position="136"/>
    </location>
</feature>
<evidence type="ECO:0000256" key="1">
    <source>
        <dbReference type="ARBA" id="ARBA00007274"/>
    </source>
</evidence>
<dbReference type="KEGG" id="ptx:ABW99_13145"/>
<evidence type="ECO:0000313" key="9">
    <source>
        <dbReference type="Proteomes" id="UP000036700"/>
    </source>
</evidence>
<dbReference type="NCBIfam" id="TIGR03570">
    <property type="entry name" value="NeuD_NnaD"/>
    <property type="match status" value="1"/>
</dbReference>
<feature type="site" description="Increases basicity of active site His" evidence="5">
    <location>
        <position position="137"/>
    </location>
</feature>
<evidence type="ECO:0000256" key="4">
    <source>
        <dbReference type="ARBA" id="ARBA00023315"/>
    </source>
</evidence>
<dbReference type="InterPro" id="IPR018357">
    <property type="entry name" value="Hexapep_transf_CS"/>
</dbReference>
<dbReference type="PROSITE" id="PS00101">
    <property type="entry name" value="HEXAPEP_TRANSFERASES"/>
    <property type="match status" value="1"/>
</dbReference>
<dbReference type="AlphaFoldDB" id="A0A0G3EWB0"/>
<evidence type="ECO:0000256" key="6">
    <source>
        <dbReference type="PIRSR" id="PIRSR620019-2"/>
    </source>
</evidence>
<dbReference type="SUPFAM" id="SSF51161">
    <property type="entry name" value="Trimeric LpxA-like enzymes"/>
    <property type="match status" value="1"/>
</dbReference>
<dbReference type="STRING" id="445709.ABW99_13145"/>
<dbReference type="Proteomes" id="UP000036700">
    <property type="component" value="Chromosome"/>
</dbReference>
<dbReference type="CDD" id="cd03360">
    <property type="entry name" value="LbH_AT_putative"/>
    <property type="match status" value="1"/>
</dbReference>
<evidence type="ECO:0000256" key="5">
    <source>
        <dbReference type="PIRSR" id="PIRSR620019-1"/>
    </source>
</evidence>
<dbReference type="PATRIC" id="fig|445709.3.peg.2785"/>
<sequence>MDRLIILGAGGHGSVVADVATVAVPDIEILFLDDRYPQSRKSWHWPIVGALVDFKQFIDSSTHFLVAIGANSLRHQWQTRIREESGHMATLIHPSAVVSRYSTIGPGTVVFPAAVINIGAVLGEGCIINTGAIVEHDCRLGAAVHICPNVGVAGSVTIGDRATIGVGSAVRPGVHIGSDVIIGAGASVVHDIPSGITAFGVPAKNQSE</sequence>
<feature type="domain" description="PglD N-terminal" evidence="7">
    <location>
        <begin position="3"/>
        <end position="80"/>
    </location>
</feature>
<evidence type="ECO:0000256" key="2">
    <source>
        <dbReference type="ARBA" id="ARBA00022679"/>
    </source>
</evidence>
<keyword evidence="4" id="KW-0012">Acyltransferase</keyword>
<dbReference type="Gene3D" id="2.160.10.10">
    <property type="entry name" value="Hexapeptide repeat proteins"/>
    <property type="match status" value="1"/>
</dbReference>
<proteinExistence type="inferred from homology"/>
<dbReference type="InterPro" id="IPR001451">
    <property type="entry name" value="Hexapep"/>
</dbReference>
<dbReference type="Pfam" id="PF17836">
    <property type="entry name" value="PglD_N"/>
    <property type="match status" value="1"/>
</dbReference>
<evidence type="ECO:0000259" key="7">
    <source>
        <dbReference type="Pfam" id="PF17836"/>
    </source>
</evidence>
<dbReference type="InterPro" id="IPR011004">
    <property type="entry name" value="Trimer_LpxA-like_sf"/>
</dbReference>
<keyword evidence="9" id="KW-1185">Reference proteome</keyword>
<feature type="binding site" evidence="6">
    <location>
        <position position="145"/>
    </location>
    <ligand>
        <name>acetyl-CoA</name>
        <dbReference type="ChEBI" id="CHEBI:57288"/>
    </ligand>
</feature>
<organism evidence="8 9">
    <name type="scientific">Pandoraea thiooxydans</name>
    <dbReference type="NCBI Taxonomy" id="445709"/>
    <lineage>
        <taxon>Bacteria</taxon>
        <taxon>Pseudomonadati</taxon>
        <taxon>Pseudomonadota</taxon>
        <taxon>Betaproteobacteria</taxon>
        <taxon>Burkholderiales</taxon>
        <taxon>Burkholderiaceae</taxon>
        <taxon>Pandoraea</taxon>
    </lineage>
</organism>
<dbReference type="PANTHER" id="PTHR43300:SF7">
    <property type="entry name" value="UDP-N-ACETYLBACILLOSAMINE N-ACETYLTRANSFERASE"/>
    <property type="match status" value="1"/>
</dbReference>
<dbReference type="InterPro" id="IPR020019">
    <property type="entry name" value="AcTrfase_PglD-like"/>
</dbReference>